<dbReference type="HOGENOM" id="CLU_059362_1_0_4"/>
<dbReference type="eggNOG" id="COG0778">
    <property type="taxonomic scope" value="Bacteria"/>
</dbReference>
<dbReference type="PATRIC" id="fig|1203554.3.peg.1599"/>
<evidence type="ECO:0000313" key="2">
    <source>
        <dbReference type="EMBL" id="EPD98486.1"/>
    </source>
</evidence>
<dbReference type="PANTHER" id="PTHR43745:SF2">
    <property type="entry name" value="NITROREDUCTASE MJ1384-RELATED"/>
    <property type="match status" value="1"/>
</dbReference>
<dbReference type="SUPFAM" id="SSF55469">
    <property type="entry name" value="FMN-dependent nitroreductase-like"/>
    <property type="match status" value="1"/>
</dbReference>
<dbReference type="InterPro" id="IPR052544">
    <property type="entry name" value="Bacteriocin_Proc_Enz"/>
</dbReference>
<comment type="caution">
    <text evidence="2">The sequence shown here is derived from an EMBL/GenBank/DDBJ whole genome shotgun (WGS) entry which is preliminary data.</text>
</comment>
<proteinExistence type="predicted"/>
<dbReference type="InterPro" id="IPR000415">
    <property type="entry name" value="Nitroreductase-like"/>
</dbReference>
<dbReference type="RefSeq" id="WP_016474726.1">
    <property type="nucleotide sequence ID" value="NZ_KE150480.1"/>
</dbReference>
<dbReference type="STRING" id="1203554.HMPREF1476_01525"/>
<dbReference type="Proteomes" id="UP000014400">
    <property type="component" value="Unassembled WGS sequence"/>
</dbReference>
<dbReference type="GO" id="GO:0016491">
    <property type="term" value="F:oxidoreductase activity"/>
    <property type="evidence" value="ECO:0007669"/>
    <property type="project" value="InterPro"/>
</dbReference>
<sequence length="258" mass="28845">MKIQKKALAAIAEITNELGDQFDELRAEIDRRFGERRSEGEVFRPLPAPQGMDMSVLTALNERRSQRNFSNEPLPDQLLSNILYAADGINRKGGKRTTATALNWRETDIYVLKANGIWRWVPERNGVLFCSLHDVRDQTYLLQTQLTVPPVELVFVANYARTRNFLSNAVETIAPKIKKTAVDEAEIREARIRACTLDVGVKLQSVYLAAAAMNLACVARTGFRTDKISAALHLKPDEVVIAAQSLGFPAKSILDHLK</sequence>
<accession>S3BDF9</accession>
<dbReference type="Gene3D" id="3.40.109.10">
    <property type="entry name" value="NADH Oxidase"/>
    <property type="match status" value="1"/>
</dbReference>
<name>S3BDF9_9BURK</name>
<organism evidence="2 3">
    <name type="scientific">Sutterella wadsworthensis HGA0223</name>
    <dbReference type="NCBI Taxonomy" id="1203554"/>
    <lineage>
        <taxon>Bacteria</taxon>
        <taxon>Pseudomonadati</taxon>
        <taxon>Pseudomonadota</taxon>
        <taxon>Betaproteobacteria</taxon>
        <taxon>Burkholderiales</taxon>
        <taxon>Sutterellaceae</taxon>
        <taxon>Sutterella</taxon>
    </lineage>
</organism>
<dbReference type="PANTHER" id="PTHR43745">
    <property type="entry name" value="NITROREDUCTASE MJ1384-RELATED"/>
    <property type="match status" value="1"/>
</dbReference>
<evidence type="ECO:0000313" key="3">
    <source>
        <dbReference type="Proteomes" id="UP000014400"/>
    </source>
</evidence>
<feature type="domain" description="Nitroreductase" evidence="1">
    <location>
        <begin position="61"/>
        <end position="247"/>
    </location>
</feature>
<reference evidence="2 3" key="1">
    <citation type="submission" date="2013-04" db="EMBL/GenBank/DDBJ databases">
        <title>The Genome Sequence of Sutterella wadsworthensis HGA0223.</title>
        <authorList>
            <consortium name="The Broad Institute Genomics Platform"/>
            <person name="Earl A."/>
            <person name="Ward D."/>
            <person name="Feldgarden M."/>
            <person name="Gevers D."/>
            <person name="Schmidt T.M."/>
            <person name="Dover J."/>
            <person name="Dai D."/>
            <person name="Walker B."/>
            <person name="Young S."/>
            <person name="Zeng Q."/>
            <person name="Gargeya S."/>
            <person name="Fitzgerald M."/>
            <person name="Haas B."/>
            <person name="Abouelleil A."/>
            <person name="Allen A.W."/>
            <person name="Alvarado L."/>
            <person name="Arachchi H.M."/>
            <person name="Berlin A.M."/>
            <person name="Chapman S.B."/>
            <person name="Gainer-Dewar J."/>
            <person name="Goldberg J."/>
            <person name="Griggs A."/>
            <person name="Gujja S."/>
            <person name="Hansen M."/>
            <person name="Howarth C."/>
            <person name="Imamovic A."/>
            <person name="Ireland A."/>
            <person name="Larimer J."/>
            <person name="McCowan C."/>
            <person name="Murphy C."/>
            <person name="Pearson M."/>
            <person name="Poon T.W."/>
            <person name="Priest M."/>
            <person name="Roberts A."/>
            <person name="Saif S."/>
            <person name="Shea T."/>
            <person name="Sisk P."/>
            <person name="Sykes S."/>
            <person name="Wortman J."/>
            <person name="Nusbaum C."/>
            <person name="Birren B."/>
        </authorList>
    </citation>
    <scope>NUCLEOTIDE SEQUENCE [LARGE SCALE GENOMIC DNA]</scope>
    <source>
        <strain evidence="2 3">HGA0223</strain>
    </source>
</reference>
<keyword evidence="3" id="KW-1185">Reference proteome</keyword>
<dbReference type="EMBL" id="ATCF01000022">
    <property type="protein sequence ID" value="EPD98486.1"/>
    <property type="molecule type" value="Genomic_DNA"/>
</dbReference>
<protein>
    <recommendedName>
        <fullName evidence="1">Nitroreductase domain-containing protein</fullName>
    </recommendedName>
</protein>
<dbReference type="AlphaFoldDB" id="S3BDF9"/>
<dbReference type="Pfam" id="PF00881">
    <property type="entry name" value="Nitroreductase"/>
    <property type="match status" value="1"/>
</dbReference>
<evidence type="ECO:0000259" key="1">
    <source>
        <dbReference type="Pfam" id="PF00881"/>
    </source>
</evidence>
<dbReference type="InterPro" id="IPR029479">
    <property type="entry name" value="Nitroreductase"/>
</dbReference>
<gene>
    <name evidence="2" type="ORF">HMPREF1476_01525</name>
</gene>